<dbReference type="EMBL" id="KN824854">
    <property type="protein sequence ID" value="KIK99625.1"/>
    <property type="molecule type" value="Genomic_DNA"/>
</dbReference>
<organism evidence="1 2">
    <name type="scientific">Paxillus rubicundulus Ve08.2h10</name>
    <dbReference type="NCBI Taxonomy" id="930991"/>
    <lineage>
        <taxon>Eukaryota</taxon>
        <taxon>Fungi</taxon>
        <taxon>Dikarya</taxon>
        <taxon>Basidiomycota</taxon>
        <taxon>Agaricomycotina</taxon>
        <taxon>Agaricomycetes</taxon>
        <taxon>Agaricomycetidae</taxon>
        <taxon>Boletales</taxon>
        <taxon>Paxilineae</taxon>
        <taxon>Paxillaceae</taxon>
        <taxon>Paxillus</taxon>
    </lineage>
</organism>
<dbReference type="AlphaFoldDB" id="A0A0D0ECM4"/>
<name>A0A0D0ECM4_9AGAM</name>
<evidence type="ECO:0000313" key="1">
    <source>
        <dbReference type="EMBL" id="KIK99625.1"/>
    </source>
</evidence>
<proteinExistence type="predicted"/>
<accession>A0A0D0ECM4</accession>
<evidence type="ECO:0000313" key="2">
    <source>
        <dbReference type="Proteomes" id="UP000054538"/>
    </source>
</evidence>
<protein>
    <submittedName>
        <fullName evidence="1">Uncharacterized protein</fullName>
    </submittedName>
</protein>
<dbReference type="HOGENOM" id="CLU_2886468_0_0_1"/>
<dbReference type="InParanoid" id="A0A0D0ECM4"/>
<keyword evidence="2" id="KW-1185">Reference proteome</keyword>
<sequence>MHRVEAYLVQVRQSYIKIYLRITVLERSARDGVNLNNQLAPSVMWFMTSIIQKREIKMCDGDE</sequence>
<dbReference type="Proteomes" id="UP000054538">
    <property type="component" value="Unassembled WGS sequence"/>
</dbReference>
<reference evidence="2" key="2">
    <citation type="submission" date="2015-01" db="EMBL/GenBank/DDBJ databases">
        <title>Evolutionary Origins and Diversification of the Mycorrhizal Mutualists.</title>
        <authorList>
            <consortium name="DOE Joint Genome Institute"/>
            <consortium name="Mycorrhizal Genomics Consortium"/>
            <person name="Kohler A."/>
            <person name="Kuo A."/>
            <person name="Nagy L.G."/>
            <person name="Floudas D."/>
            <person name="Copeland A."/>
            <person name="Barry K.W."/>
            <person name="Cichocki N."/>
            <person name="Veneault-Fourrey C."/>
            <person name="LaButti K."/>
            <person name="Lindquist E.A."/>
            <person name="Lipzen A."/>
            <person name="Lundell T."/>
            <person name="Morin E."/>
            <person name="Murat C."/>
            <person name="Riley R."/>
            <person name="Ohm R."/>
            <person name="Sun H."/>
            <person name="Tunlid A."/>
            <person name="Henrissat B."/>
            <person name="Grigoriev I.V."/>
            <person name="Hibbett D.S."/>
            <person name="Martin F."/>
        </authorList>
    </citation>
    <scope>NUCLEOTIDE SEQUENCE [LARGE SCALE GENOMIC DNA]</scope>
    <source>
        <strain evidence="2">Ve08.2h10</strain>
    </source>
</reference>
<gene>
    <name evidence="1" type="ORF">PAXRUDRAFT_483111</name>
</gene>
<reference evidence="1 2" key="1">
    <citation type="submission" date="2014-04" db="EMBL/GenBank/DDBJ databases">
        <authorList>
            <consortium name="DOE Joint Genome Institute"/>
            <person name="Kuo A."/>
            <person name="Kohler A."/>
            <person name="Jargeat P."/>
            <person name="Nagy L.G."/>
            <person name="Floudas D."/>
            <person name="Copeland A."/>
            <person name="Barry K.W."/>
            <person name="Cichocki N."/>
            <person name="Veneault-Fourrey C."/>
            <person name="LaButti K."/>
            <person name="Lindquist E.A."/>
            <person name="Lipzen A."/>
            <person name="Lundell T."/>
            <person name="Morin E."/>
            <person name="Murat C."/>
            <person name="Sun H."/>
            <person name="Tunlid A."/>
            <person name="Henrissat B."/>
            <person name="Grigoriev I.V."/>
            <person name="Hibbett D.S."/>
            <person name="Martin F."/>
            <person name="Nordberg H.P."/>
            <person name="Cantor M.N."/>
            <person name="Hua S.X."/>
        </authorList>
    </citation>
    <scope>NUCLEOTIDE SEQUENCE [LARGE SCALE GENOMIC DNA]</scope>
    <source>
        <strain evidence="1 2">Ve08.2h10</strain>
    </source>
</reference>